<dbReference type="GO" id="GO:0003677">
    <property type="term" value="F:DNA binding"/>
    <property type="evidence" value="ECO:0007669"/>
    <property type="project" value="UniProtKB-KW"/>
</dbReference>
<sequence>MELDLGAVRAFVTVADEQHFGAAADQLNLTQQAVSRRIAKLEAALGTTLLHRTQTGARLNESGAAFLPHARALLALADQAVDSVRIRNRPLRVDVNDTRLPATELVREFHDSNADVEIDIITSNGLRSGRTALTSGSIDATVARVMGTLDPVIKHLPAYLGPLHVLVGRTHPLADRRQVRLPHLRDSIAWMPTNEPGSEWADFYDCLAREFGLTIDTSGPNFGLDHMLDHLAASPDRFTFGGELLRVPWHPEIVQIPIVDPTPVYLHSLLWKQGNRHPVLPRLIDHVTSRLQPFDPERQWMPPADIRALDLAAAADEHPAPDSSGESLTNRWRVRAFRGGL</sequence>
<dbReference type="Pfam" id="PF03466">
    <property type="entry name" value="LysR_substrate"/>
    <property type="match status" value="1"/>
</dbReference>
<reference evidence="7 8" key="1">
    <citation type="submission" date="2016-10" db="EMBL/GenBank/DDBJ databases">
        <authorList>
            <person name="de Groot N.N."/>
        </authorList>
    </citation>
    <scope>NUCLEOTIDE SEQUENCE [LARGE SCALE GENOMIC DNA]</scope>
    <source>
        <strain evidence="7 8">CPCC 201259</strain>
    </source>
</reference>
<evidence type="ECO:0000259" key="5">
    <source>
        <dbReference type="PROSITE" id="PS50931"/>
    </source>
</evidence>
<accession>A0A1I4U3F3</accession>
<proteinExistence type="inferred from homology"/>
<dbReference type="Gene3D" id="3.40.190.10">
    <property type="entry name" value="Periplasmic binding protein-like II"/>
    <property type="match status" value="2"/>
</dbReference>
<evidence type="ECO:0000256" key="4">
    <source>
        <dbReference type="ARBA" id="ARBA00023163"/>
    </source>
</evidence>
<dbReference type="Pfam" id="PF00126">
    <property type="entry name" value="HTH_1"/>
    <property type="match status" value="1"/>
</dbReference>
<gene>
    <name evidence="6" type="ORF">ATL45_7093</name>
    <name evidence="7" type="ORF">SAMN05421805_1011695</name>
</gene>
<dbReference type="Proteomes" id="UP000270697">
    <property type="component" value="Unassembled WGS sequence"/>
</dbReference>
<dbReference type="AlphaFoldDB" id="A0A1I4U3F3"/>
<dbReference type="PANTHER" id="PTHR30346">
    <property type="entry name" value="TRANSCRIPTIONAL DUAL REGULATOR HCAR-RELATED"/>
    <property type="match status" value="1"/>
</dbReference>
<dbReference type="OrthoDB" id="3828349at2"/>
<dbReference type="GO" id="GO:0003700">
    <property type="term" value="F:DNA-binding transcription factor activity"/>
    <property type="evidence" value="ECO:0007669"/>
    <property type="project" value="InterPro"/>
</dbReference>
<feature type="domain" description="HTH lysR-type" evidence="5">
    <location>
        <begin position="3"/>
        <end position="60"/>
    </location>
</feature>
<dbReference type="Proteomes" id="UP000199398">
    <property type="component" value="Unassembled WGS sequence"/>
</dbReference>
<evidence type="ECO:0000313" key="6">
    <source>
        <dbReference type="EMBL" id="RKT88654.1"/>
    </source>
</evidence>
<evidence type="ECO:0000313" key="8">
    <source>
        <dbReference type="Proteomes" id="UP000199398"/>
    </source>
</evidence>
<dbReference type="STRING" id="455193.SAMN05421805_1011695"/>
<evidence type="ECO:0000313" key="7">
    <source>
        <dbReference type="EMBL" id="SFM83233.1"/>
    </source>
</evidence>
<dbReference type="InterPro" id="IPR036388">
    <property type="entry name" value="WH-like_DNA-bd_sf"/>
</dbReference>
<dbReference type="InterPro" id="IPR036390">
    <property type="entry name" value="WH_DNA-bd_sf"/>
</dbReference>
<evidence type="ECO:0000256" key="3">
    <source>
        <dbReference type="ARBA" id="ARBA00023125"/>
    </source>
</evidence>
<dbReference type="PANTHER" id="PTHR30346:SF0">
    <property type="entry name" value="HCA OPERON TRANSCRIPTIONAL ACTIVATOR HCAR"/>
    <property type="match status" value="1"/>
</dbReference>
<dbReference type="SUPFAM" id="SSF46785">
    <property type="entry name" value="Winged helix' DNA-binding domain"/>
    <property type="match status" value="1"/>
</dbReference>
<comment type="similarity">
    <text evidence="1">Belongs to the LysR transcriptional regulatory family.</text>
</comment>
<dbReference type="PRINTS" id="PR00039">
    <property type="entry name" value="HTHLYSR"/>
</dbReference>
<evidence type="ECO:0000313" key="9">
    <source>
        <dbReference type="Proteomes" id="UP000270697"/>
    </source>
</evidence>
<dbReference type="InterPro" id="IPR005119">
    <property type="entry name" value="LysR_subst-bd"/>
</dbReference>
<protein>
    <submittedName>
        <fullName evidence="6">DNA-binding transcriptional LysR family regulator</fullName>
    </submittedName>
    <submittedName>
        <fullName evidence="7">DNA-binding transcriptional regulator, LysR family</fullName>
    </submittedName>
</protein>
<dbReference type="InterPro" id="IPR000847">
    <property type="entry name" value="LysR_HTH_N"/>
</dbReference>
<dbReference type="PROSITE" id="PS50931">
    <property type="entry name" value="HTH_LYSR"/>
    <property type="match status" value="1"/>
</dbReference>
<organism evidence="7 8">
    <name type="scientific">Saccharopolyspora antimicrobica</name>
    <dbReference type="NCBI Taxonomy" id="455193"/>
    <lineage>
        <taxon>Bacteria</taxon>
        <taxon>Bacillati</taxon>
        <taxon>Actinomycetota</taxon>
        <taxon>Actinomycetes</taxon>
        <taxon>Pseudonocardiales</taxon>
        <taxon>Pseudonocardiaceae</taxon>
        <taxon>Saccharopolyspora</taxon>
    </lineage>
</organism>
<keyword evidence="3 7" id="KW-0238">DNA-binding</keyword>
<evidence type="ECO:0000256" key="1">
    <source>
        <dbReference type="ARBA" id="ARBA00009437"/>
    </source>
</evidence>
<dbReference type="FunFam" id="1.10.10.10:FF:000001">
    <property type="entry name" value="LysR family transcriptional regulator"/>
    <property type="match status" value="1"/>
</dbReference>
<keyword evidence="2" id="KW-0805">Transcription regulation</keyword>
<dbReference type="EMBL" id="FOUP01000001">
    <property type="protein sequence ID" value="SFM83233.1"/>
    <property type="molecule type" value="Genomic_DNA"/>
</dbReference>
<dbReference type="Gene3D" id="1.10.10.10">
    <property type="entry name" value="Winged helix-like DNA-binding domain superfamily/Winged helix DNA-binding domain"/>
    <property type="match status" value="1"/>
</dbReference>
<dbReference type="SUPFAM" id="SSF53850">
    <property type="entry name" value="Periplasmic binding protein-like II"/>
    <property type="match status" value="1"/>
</dbReference>
<evidence type="ECO:0000256" key="2">
    <source>
        <dbReference type="ARBA" id="ARBA00023015"/>
    </source>
</evidence>
<dbReference type="RefSeq" id="WP_093146990.1">
    <property type="nucleotide sequence ID" value="NZ_FOUP01000001.1"/>
</dbReference>
<name>A0A1I4U3F3_9PSEU</name>
<keyword evidence="4" id="KW-0804">Transcription</keyword>
<reference evidence="6 9" key="2">
    <citation type="submission" date="2018-10" db="EMBL/GenBank/DDBJ databases">
        <title>Sequencing the genomes of 1000 actinobacteria strains.</title>
        <authorList>
            <person name="Klenk H.-P."/>
        </authorList>
    </citation>
    <scope>NUCLEOTIDE SEQUENCE [LARGE SCALE GENOMIC DNA]</scope>
    <source>
        <strain evidence="6 9">DSM 45119</strain>
    </source>
</reference>
<keyword evidence="9" id="KW-1185">Reference proteome</keyword>
<dbReference type="GO" id="GO:0032993">
    <property type="term" value="C:protein-DNA complex"/>
    <property type="evidence" value="ECO:0007669"/>
    <property type="project" value="TreeGrafter"/>
</dbReference>
<dbReference type="EMBL" id="RBXX01000002">
    <property type="protein sequence ID" value="RKT88654.1"/>
    <property type="molecule type" value="Genomic_DNA"/>
</dbReference>